<reference evidence="1 2" key="1">
    <citation type="submission" date="2020-04" db="EMBL/GenBank/DDBJ databases">
        <title>Draft genome of Pyxidicoccus fallax type strain.</title>
        <authorList>
            <person name="Whitworth D.E."/>
        </authorList>
    </citation>
    <scope>NUCLEOTIDE SEQUENCE [LARGE SCALE GENOMIC DNA]</scope>
    <source>
        <strain evidence="1 2">DSM 14698</strain>
    </source>
</reference>
<accession>A0A848LKU7</accession>
<comment type="caution">
    <text evidence="1">The sequence shown here is derived from an EMBL/GenBank/DDBJ whole genome shotgun (WGS) entry which is preliminary data.</text>
</comment>
<protein>
    <submittedName>
        <fullName evidence="1">Uncharacterized protein</fullName>
    </submittedName>
</protein>
<sequence>TAPTTESPGLPRTLGLDVSLTVGASPLDGSGLARGLALSWRTPGPGRLLRWGVRGSYSLTPDAWVDSASLQRASVLALGGVSGRGALAPFAEVGAGWLMLVVDKPARREGDALGLTTRAAAGLRWKAGDFALRGALGVDLDGVRVDGRRRWTWAPGLELGLER</sequence>
<organism evidence="1 2">
    <name type="scientific">Pyxidicoccus fallax</name>
    <dbReference type="NCBI Taxonomy" id="394095"/>
    <lineage>
        <taxon>Bacteria</taxon>
        <taxon>Pseudomonadati</taxon>
        <taxon>Myxococcota</taxon>
        <taxon>Myxococcia</taxon>
        <taxon>Myxococcales</taxon>
        <taxon>Cystobacterineae</taxon>
        <taxon>Myxococcaceae</taxon>
        <taxon>Pyxidicoccus</taxon>
    </lineage>
</organism>
<dbReference type="EMBL" id="JABBJJ010000136">
    <property type="protein sequence ID" value="NMO18407.1"/>
    <property type="molecule type" value="Genomic_DNA"/>
</dbReference>
<proteinExistence type="predicted"/>
<gene>
    <name evidence="1" type="ORF">HG543_26615</name>
</gene>
<dbReference type="Proteomes" id="UP000518300">
    <property type="component" value="Unassembled WGS sequence"/>
</dbReference>
<keyword evidence="2" id="KW-1185">Reference proteome</keyword>
<evidence type="ECO:0000313" key="1">
    <source>
        <dbReference type="EMBL" id="NMO18407.1"/>
    </source>
</evidence>
<name>A0A848LKU7_9BACT</name>
<feature type="non-terminal residue" evidence="1">
    <location>
        <position position="1"/>
    </location>
</feature>
<dbReference type="AlphaFoldDB" id="A0A848LKU7"/>
<evidence type="ECO:0000313" key="2">
    <source>
        <dbReference type="Proteomes" id="UP000518300"/>
    </source>
</evidence>